<organism evidence="3 4">
    <name type="scientific">Gordonia spumicola</name>
    <dbReference type="NCBI Taxonomy" id="589161"/>
    <lineage>
        <taxon>Bacteria</taxon>
        <taxon>Bacillati</taxon>
        <taxon>Actinomycetota</taxon>
        <taxon>Actinomycetes</taxon>
        <taxon>Mycobacteriales</taxon>
        <taxon>Gordoniaceae</taxon>
        <taxon>Gordonia</taxon>
    </lineage>
</organism>
<dbReference type="Pfam" id="PF13360">
    <property type="entry name" value="PQQ_2"/>
    <property type="match status" value="1"/>
</dbReference>
<evidence type="ECO:0000313" key="4">
    <source>
        <dbReference type="Proteomes" id="UP000444960"/>
    </source>
</evidence>
<evidence type="ECO:0000256" key="1">
    <source>
        <dbReference type="SAM" id="Phobius"/>
    </source>
</evidence>
<proteinExistence type="predicted"/>
<sequence length="556" mass="58720">MSTAELERVAVDEPESFDLWSMPFLGIGAIVGSIYLAARSLTVSPITRDGGFSAVQGQVAWTIIVAGVIAVAATGSVVVRRDVRGVTLAVRAMVGVCWIAVFAVACGSGMFLGDRYHGPNHSAAMSATWFSLVGMLVAMMLRRAPRDRSRLAPVRESAKSAVVAVLIPLIVAVAITQPWKSDPIDDADTRGDLVVELADTHPWTDSPPPRRVTLAPTRITSDVKPSSWSRHDEPVGGGFVTSNLEMVNADTGTVRWRIDGDSLDYRSSTFVDSVHSLVVISQPHRTGGPTTTAIDAETGTVRWTQPVALTTWEHGYQQGKTLIGTGVLATITPDARIMRALSPTDGTPTWDYRVGSECAIVHVESRPMLSVMVGCAGRGVVEHILDPDTGRLVAGPLSVDTQDSASRALAPVGDRFRATAATTGRAFNYASGVIDTRTGRTVARRSGADGSGMPLTCDATADCLMRTTGGRGELVSLTGAHPPIAVNASTVNAERAIWLADQILWVDDVKTGRLVVVDRTSGAVTTTPVPAGSLAVVPGAVLLREGTTLLRFEGKA</sequence>
<feature type="transmembrane region" description="Helical" evidence="1">
    <location>
        <begin position="123"/>
        <end position="141"/>
    </location>
</feature>
<feature type="transmembrane region" description="Helical" evidence="1">
    <location>
        <begin position="20"/>
        <end position="38"/>
    </location>
</feature>
<accession>A0A7I9VB58</accession>
<feature type="transmembrane region" description="Helical" evidence="1">
    <location>
        <begin position="58"/>
        <end position="79"/>
    </location>
</feature>
<reference evidence="4" key="1">
    <citation type="submission" date="2019-06" db="EMBL/GenBank/DDBJ databases">
        <title>Gordonia isolated from sludge of a wastewater treatment plant.</title>
        <authorList>
            <person name="Tamura T."/>
            <person name="Aoyama K."/>
            <person name="Kang Y."/>
            <person name="Saito S."/>
            <person name="Akiyama N."/>
            <person name="Yazawa K."/>
            <person name="Gonoi T."/>
            <person name="Mikami Y."/>
        </authorList>
    </citation>
    <scope>NUCLEOTIDE SEQUENCE [LARGE SCALE GENOMIC DNA]</scope>
    <source>
        <strain evidence="4">NBRC 107696</strain>
    </source>
</reference>
<feature type="domain" description="Pyrrolo-quinoline quinone repeat" evidence="2">
    <location>
        <begin position="243"/>
        <end position="524"/>
    </location>
</feature>
<comment type="caution">
    <text evidence="3">The sequence shown here is derived from an EMBL/GenBank/DDBJ whole genome shotgun (WGS) entry which is preliminary data.</text>
</comment>
<dbReference type="Proteomes" id="UP000444960">
    <property type="component" value="Unassembled WGS sequence"/>
</dbReference>
<dbReference type="AlphaFoldDB" id="A0A7I9VB58"/>
<keyword evidence="1" id="KW-1133">Transmembrane helix</keyword>
<dbReference type="Gene3D" id="2.40.128.630">
    <property type="match status" value="1"/>
</dbReference>
<keyword evidence="4" id="KW-1185">Reference proteome</keyword>
<keyword evidence="1" id="KW-0472">Membrane</keyword>
<keyword evidence="1" id="KW-0812">Transmembrane</keyword>
<evidence type="ECO:0000313" key="3">
    <source>
        <dbReference type="EMBL" id="GEE02545.1"/>
    </source>
</evidence>
<evidence type="ECO:0000259" key="2">
    <source>
        <dbReference type="Pfam" id="PF13360"/>
    </source>
</evidence>
<dbReference type="OrthoDB" id="4641436at2"/>
<dbReference type="InterPro" id="IPR011047">
    <property type="entry name" value="Quinoprotein_ADH-like_sf"/>
</dbReference>
<gene>
    <name evidence="3" type="ORF">nbrc107696_29910</name>
</gene>
<protein>
    <recommendedName>
        <fullName evidence="2">Pyrrolo-quinoline quinone repeat domain-containing protein</fullName>
    </recommendedName>
</protein>
<dbReference type="SUPFAM" id="SSF50998">
    <property type="entry name" value="Quinoprotein alcohol dehydrogenase-like"/>
    <property type="match status" value="1"/>
</dbReference>
<dbReference type="EMBL" id="BJOV01000005">
    <property type="protein sequence ID" value="GEE02545.1"/>
    <property type="molecule type" value="Genomic_DNA"/>
</dbReference>
<feature type="transmembrane region" description="Helical" evidence="1">
    <location>
        <begin position="161"/>
        <end position="179"/>
    </location>
</feature>
<dbReference type="RefSeq" id="WP_161896212.1">
    <property type="nucleotide sequence ID" value="NZ_BJOV01000005.1"/>
</dbReference>
<name>A0A7I9VB58_9ACTN</name>
<dbReference type="InterPro" id="IPR002372">
    <property type="entry name" value="PQQ_rpt_dom"/>
</dbReference>
<feature type="transmembrane region" description="Helical" evidence="1">
    <location>
        <begin position="88"/>
        <end position="111"/>
    </location>
</feature>